<feature type="compositionally biased region" description="Basic and acidic residues" evidence="1">
    <location>
        <begin position="55"/>
        <end position="85"/>
    </location>
</feature>
<dbReference type="SUPFAM" id="SSF53756">
    <property type="entry name" value="UDP-Glycosyltransferase/glycogen phosphorylase"/>
    <property type="match status" value="2"/>
</dbReference>
<dbReference type="AlphaFoldDB" id="A0A6C0KAT5"/>
<proteinExistence type="predicted"/>
<reference evidence="2" key="1">
    <citation type="journal article" date="2020" name="Nature">
        <title>Giant virus diversity and host interactions through global metagenomics.</title>
        <authorList>
            <person name="Schulz F."/>
            <person name="Roux S."/>
            <person name="Paez-Espino D."/>
            <person name="Jungbluth S."/>
            <person name="Walsh D.A."/>
            <person name="Denef V.J."/>
            <person name="McMahon K.D."/>
            <person name="Konstantinidis K.T."/>
            <person name="Eloe-Fadrosh E.A."/>
            <person name="Kyrpides N.C."/>
            <person name="Woyke T."/>
        </authorList>
    </citation>
    <scope>NUCLEOTIDE SEQUENCE</scope>
    <source>
        <strain evidence="2">GVMAG-S-1102244-55</strain>
    </source>
</reference>
<evidence type="ECO:0008006" key="3">
    <source>
        <dbReference type="Google" id="ProtNLM"/>
    </source>
</evidence>
<feature type="region of interest" description="Disordered" evidence="1">
    <location>
        <begin position="35"/>
        <end position="113"/>
    </location>
</feature>
<name>A0A6C0KAT5_9ZZZZ</name>
<feature type="compositionally biased region" description="Basic residues" evidence="1">
    <location>
        <begin position="38"/>
        <end position="54"/>
    </location>
</feature>
<sequence>MFSVGFLNKNKNKRRNIKQINPLLTSNILKTYGDIKKKNIHKRPPKHIRLPPKPKKVEEKAKEEKEKEKEKEKGKEEEAAKEAELAQKAPEPGSVSQLASLKTPPHSPKHNENKYFENMYTSMEGYSLGKTIDDELLFSINKNISDFVNSLLVNKIKNILLVCSDYPGYGGAATNCKKIADFLIKLNFNVYTVYWLWDNEPNKKYSSDNFHIVVDRRYLPNIFNTIINGVNKPDVVILKSALDGFDLRSYFGVPVYFLIPGLFRNQLNKYYLSLGKRERKRFLNRQVITQIKNSSFSFANSQHVKSYLNELEIKVGIFHSTFIDRYRQKIVQDPLFKNRKYKYGLVVSDFNRTIKNVDKSIDYLKDYSNNTILIGKNSNKYSQLGFTCVDLVPPENMVSYYKEIKYIVQDSHFEACSNVLVEACFNGCKIKKSEPKIIISSTQYPGYGGAATNAYNLIKYLRNNGYKVAGVFFHNNININYDPDNIGGIFICKYNPRLNTLSNPDYYILKYKCIRYLNGYPTICLAKNYVAPILCKEIFDIYCIYLVSGINHQSIYYPSLSFEQIMKLNNVKPINKEIYCLKKVDNVVFNSNLCKMFFEKFYSQYKSKFHNTIIDTTNIIPKTKFPTNCEKIYDIVICCSILTRSVKNNLFLVNVLKDKSFDKYTKFIIGEKYESFKELPNSTCVGLLNNKKVLEIFSKSKILLFPSLIDANPNTVREAYYSKCIPIITKNIGKHDLFPNESKCNSFDVGEWRNKINYNIENYENYKFDVTIFDGDTFDTFCNDMLDI</sequence>
<dbReference type="Gene3D" id="3.40.50.2000">
    <property type="entry name" value="Glycogen Phosphorylase B"/>
    <property type="match status" value="2"/>
</dbReference>
<protein>
    <recommendedName>
        <fullName evidence="3">Glycosyl transferase family 1 domain-containing protein</fullName>
    </recommendedName>
</protein>
<evidence type="ECO:0000313" key="2">
    <source>
        <dbReference type="EMBL" id="QHU15122.1"/>
    </source>
</evidence>
<accession>A0A6C0KAT5</accession>
<evidence type="ECO:0000256" key="1">
    <source>
        <dbReference type="SAM" id="MobiDB-lite"/>
    </source>
</evidence>
<organism evidence="2">
    <name type="scientific">viral metagenome</name>
    <dbReference type="NCBI Taxonomy" id="1070528"/>
    <lineage>
        <taxon>unclassified sequences</taxon>
        <taxon>metagenomes</taxon>
        <taxon>organismal metagenomes</taxon>
    </lineage>
</organism>
<dbReference type="EMBL" id="MN740850">
    <property type="protein sequence ID" value="QHU15122.1"/>
    <property type="molecule type" value="Genomic_DNA"/>
</dbReference>